<keyword evidence="2" id="KW-1185">Reference proteome</keyword>
<organism evidence="1 2">
    <name type="scientific">Methylomonas methanica</name>
    <dbReference type="NCBI Taxonomy" id="421"/>
    <lineage>
        <taxon>Bacteria</taxon>
        <taxon>Pseudomonadati</taxon>
        <taxon>Pseudomonadota</taxon>
        <taxon>Gammaproteobacteria</taxon>
        <taxon>Methylococcales</taxon>
        <taxon>Methylococcaceae</taxon>
        <taxon>Methylomonas</taxon>
    </lineage>
</organism>
<evidence type="ECO:0000313" key="2">
    <source>
        <dbReference type="Proteomes" id="UP000295649"/>
    </source>
</evidence>
<gene>
    <name evidence="1" type="ORF">EDE11_12111</name>
</gene>
<dbReference type="Proteomes" id="UP000295649">
    <property type="component" value="Unassembled WGS sequence"/>
</dbReference>
<name>A0ABY2CND3_METMH</name>
<accession>A0ABY2CND3</accession>
<reference evidence="1 2" key="1">
    <citation type="submission" date="2019-03" db="EMBL/GenBank/DDBJ databases">
        <title>Systems level insights into methane cycling in arid and semi-arid ecosystems.</title>
        <authorList>
            <person name="Kalyuzhnaya M."/>
        </authorList>
    </citation>
    <scope>NUCLEOTIDE SEQUENCE [LARGE SCALE GENOMIC DNA]</scope>
    <source>
        <strain evidence="1 2">S-1</strain>
    </source>
</reference>
<sequence>MKDSFDLLSEFYSADRLLTLAMVKGTGMMFKEG</sequence>
<dbReference type="EMBL" id="SMCN01000021">
    <property type="protein sequence ID" value="TCV79138.1"/>
    <property type="molecule type" value="Genomic_DNA"/>
</dbReference>
<protein>
    <submittedName>
        <fullName evidence="1">Uncharacterized protein</fullName>
    </submittedName>
</protein>
<comment type="caution">
    <text evidence="1">The sequence shown here is derived from an EMBL/GenBank/DDBJ whole genome shotgun (WGS) entry which is preliminary data.</text>
</comment>
<evidence type="ECO:0000313" key="1">
    <source>
        <dbReference type="EMBL" id="TCV79138.1"/>
    </source>
</evidence>
<proteinExistence type="predicted"/>